<dbReference type="OrthoDB" id="9776303at2"/>
<accession>A0A1G6LJU0</accession>
<evidence type="ECO:0000259" key="2">
    <source>
        <dbReference type="Pfam" id="PF00561"/>
    </source>
</evidence>
<dbReference type="PANTHER" id="PTHR43329">
    <property type="entry name" value="EPOXIDE HYDROLASE"/>
    <property type="match status" value="1"/>
</dbReference>
<dbReference type="InterPro" id="IPR000639">
    <property type="entry name" value="Epox_hydrolase-like"/>
</dbReference>
<keyword evidence="1" id="KW-0378">Hydrolase</keyword>
<dbReference type="InterPro" id="IPR000073">
    <property type="entry name" value="AB_hydrolase_1"/>
</dbReference>
<name>A0A1G6LJU0_9FIRM</name>
<dbReference type="InterPro" id="IPR029058">
    <property type="entry name" value="AB_hydrolase_fold"/>
</dbReference>
<evidence type="ECO:0000313" key="3">
    <source>
        <dbReference type="EMBL" id="SDC43473.1"/>
    </source>
</evidence>
<dbReference type="Proteomes" id="UP000198943">
    <property type="component" value="Unassembled WGS sequence"/>
</dbReference>
<reference evidence="4" key="1">
    <citation type="submission" date="2016-10" db="EMBL/GenBank/DDBJ databases">
        <authorList>
            <person name="Varghese N."/>
            <person name="Submissions S."/>
        </authorList>
    </citation>
    <scope>NUCLEOTIDE SEQUENCE [LARGE SCALE GENOMIC DNA]</scope>
    <source>
        <strain evidence="4">DSM 11005</strain>
    </source>
</reference>
<sequence>MTIDETYFPGFTQKWIETEPGIVINTLIGGSGKEAVLLVHGHPETHLMWRFLTPELTKHYTVVITDLRGYGDSSKPEGLPDHSNYSKRALADDQVKVMQALGYNRFHVAGHDRGARVLHRMIIDHPEKIKSCTLMDIIATYDMYKETNEEFATKYWHWFFYIQGKGFPETALSADPERFINYNLNLKIGPAARANFPPDVLAEYTRCFSDIRTVHGICEDYRASATIDMQLDEPDRKKKIETPLLLLWGQNGVVGKLWNVMEKWEPLASNIEGAGIPQCGHFVPEEQPELVLERMLPFLAKHSA</sequence>
<dbReference type="GO" id="GO:0016787">
    <property type="term" value="F:hydrolase activity"/>
    <property type="evidence" value="ECO:0007669"/>
    <property type="project" value="UniProtKB-KW"/>
</dbReference>
<dbReference type="AlphaFoldDB" id="A0A1G6LJU0"/>
<keyword evidence="4" id="KW-1185">Reference proteome</keyword>
<protein>
    <submittedName>
        <fullName evidence="3">Haloacetate dehalogenase</fullName>
    </submittedName>
</protein>
<dbReference type="EMBL" id="FMYW01000007">
    <property type="protein sequence ID" value="SDC43473.1"/>
    <property type="molecule type" value="Genomic_DNA"/>
</dbReference>
<dbReference type="SUPFAM" id="SSF53474">
    <property type="entry name" value="alpha/beta-Hydrolases"/>
    <property type="match status" value="1"/>
</dbReference>
<organism evidence="3 4">
    <name type="scientific">Succiniclasticum ruminis</name>
    <dbReference type="NCBI Taxonomy" id="40841"/>
    <lineage>
        <taxon>Bacteria</taxon>
        <taxon>Bacillati</taxon>
        <taxon>Bacillota</taxon>
        <taxon>Negativicutes</taxon>
        <taxon>Acidaminococcales</taxon>
        <taxon>Acidaminococcaceae</taxon>
        <taxon>Succiniclasticum</taxon>
    </lineage>
</organism>
<dbReference type="PRINTS" id="PR00412">
    <property type="entry name" value="EPOXHYDRLASE"/>
</dbReference>
<proteinExistence type="predicted"/>
<evidence type="ECO:0000256" key="1">
    <source>
        <dbReference type="ARBA" id="ARBA00022801"/>
    </source>
</evidence>
<evidence type="ECO:0000313" key="4">
    <source>
        <dbReference type="Proteomes" id="UP000198943"/>
    </source>
</evidence>
<gene>
    <name evidence="3" type="ORF">SAMN04487864_107112</name>
</gene>
<feature type="domain" description="AB hydrolase-1" evidence="2">
    <location>
        <begin position="35"/>
        <end position="287"/>
    </location>
</feature>
<dbReference type="RefSeq" id="WP_093730296.1">
    <property type="nucleotide sequence ID" value="NZ_FMYW01000007.1"/>
</dbReference>
<dbReference type="Gene3D" id="3.40.50.1820">
    <property type="entry name" value="alpha/beta hydrolase"/>
    <property type="match status" value="1"/>
</dbReference>
<dbReference type="Pfam" id="PF00561">
    <property type="entry name" value="Abhydrolase_1"/>
    <property type="match status" value="1"/>
</dbReference>